<dbReference type="GO" id="GO:0006357">
    <property type="term" value="P:regulation of transcription by RNA polymerase II"/>
    <property type="evidence" value="ECO:0007669"/>
    <property type="project" value="TreeGrafter"/>
</dbReference>
<dbReference type="PANTHER" id="PTHR34396">
    <property type="entry name" value="OS03G0264950 PROTEIN-RELATED"/>
    <property type="match status" value="1"/>
</dbReference>
<dbReference type="InterPro" id="IPR036236">
    <property type="entry name" value="Znf_C2H2_sf"/>
</dbReference>
<dbReference type="Gramene" id="Kaladp0041s0007.1.v1.1">
    <property type="protein sequence ID" value="Kaladp0041s0007.1.v1.1.CDS.1"/>
    <property type="gene ID" value="Kaladp0041s0007.v1.1"/>
</dbReference>
<reference evidence="1" key="1">
    <citation type="submission" date="2021-01" db="UniProtKB">
        <authorList>
            <consortium name="EnsemblPlants"/>
        </authorList>
    </citation>
    <scope>IDENTIFICATION</scope>
</reference>
<evidence type="ECO:0000313" key="1">
    <source>
        <dbReference type="EnsemblPlants" id="Kaladp0041s0007.1.v1.1.CDS.1"/>
    </source>
</evidence>
<dbReference type="PANTHER" id="PTHR34396:SF25">
    <property type="entry name" value="BOUNDARY ELEMENT ASSOCIATED FACTOR"/>
    <property type="match status" value="1"/>
</dbReference>
<evidence type="ECO:0008006" key="3">
    <source>
        <dbReference type="Google" id="ProtNLM"/>
    </source>
</evidence>
<dbReference type="Proteomes" id="UP000594263">
    <property type="component" value="Unplaced"/>
</dbReference>
<name>A0A7N0TQM5_KALFE</name>
<dbReference type="EnsemblPlants" id="Kaladp0041s0007.1.v1.1">
    <property type="protein sequence ID" value="Kaladp0041s0007.1.v1.1.CDS.1"/>
    <property type="gene ID" value="Kaladp0041s0007.v1.1"/>
</dbReference>
<dbReference type="SUPFAM" id="SSF57667">
    <property type="entry name" value="beta-beta-alpha zinc fingers"/>
    <property type="match status" value="1"/>
</dbReference>
<dbReference type="GO" id="GO:1990837">
    <property type="term" value="F:sequence-specific double-stranded DNA binding"/>
    <property type="evidence" value="ECO:0007669"/>
    <property type="project" value="TreeGrafter"/>
</dbReference>
<proteinExistence type="predicted"/>
<protein>
    <recommendedName>
        <fullName evidence="3">BED-type domain-containing protein</fullName>
    </recommendedName>
</protein>
<dbReference type="GO" id="GO:0005634">
    <property type="term" value="C:nucleus"/>
    <property type="evidence" value="ECO:0007669"/>
    <property type="project" value="TreeGrafter"/>
</dbReference>
<evidence type="ECO:0000313" key="2">
    <source>
        <dbReference type="Proteomes" id="UP000594263"/>
    </source>
</evidence>
<accession>A0A7N0TQM5</accession>
<dbReference type="AlphaFoldDB" id="A0A7N0TQM5"/>
<dbReference type="InterPro" id="IPR053031">
    <property type="entry name" value="Cuticle_assoc_protein"/>
</dbReference>
<organism evidence="1 2">
    <name type="scientific">Kalanchoe fedtschenkoi</name>
    <name type="common">Lavender scallops</name>
    <name type="synonym">South American air plant</name>
    <dbReference type="NCBI Taxonomy" id="63787"/>
    <lineage>
        <taxon>Eukaryota</taxon>
        <taxon>Viridiplantae</taxon>
        <taxon>Streptophyta</taxon>
        <taxon>Embryophyta</taxon>
        <taxon>Tracheophyta</taxon>
        <taxon>Spermatophyta</taxon>
        <taxon>Magnoliopsida</taxon>
        <taxon>eudicotyledons</taxon>
        <taxon>Gunneridae</taxon>
        <taxon>Pentapetalae</taxon>
        <taxon>Saxifragales</taxon>
        <taxon>Crassulaceae</taxon>
        <taxon>Kalanchoe</taxon>
    </lineage>
</organism>
<sequence>MTSDENDIPSLMTDLLSIPSDNAATSIVWNYFERLTVSDLTNARCVHCKYLLGADPMYETSHKHAHMKSCLKKKNQIIRHSFLDANNKDRVTSQAFDQQRFIEKLISIIMIYEYHLSIVNHVGFMNYLFSPWS</sequence>
<keyword evidence="2" id="KW-1185">Reference proteome</keyword>